<name>A0A1H5FRF2_PSEAG</name>
<organism evidence="1 2">
    <name type="scientific">Pseudomonas anguilliseptica</name>
    <dbReference type="NCBI Taxonomy" id="53406"/>
    <lineage>
        <taxon>Bacteria</taxon>
        <taxon>Pseudomonadati</taxon>
        <taxon>Pseudomonadota</taxon>
        <taxon>Gammaproteobacteria</taxon>
        <taxon>Pseudomonadales</taxon>
        <taxon>Pseudomonadaceae</taxon>
        <taxon>Pseudomonas</taxon>
    </lineage>
</organism>
<evidence type="ECO:0000313" key="2">
    <source>
        <dbReference type="Proteomes" id="UP000242849"/>
    </source>
</evidence>
<dbReference type="STRING" id="53406.SAMN05421553_3944"/>
<dbReference type="AlphaFoldDB" id="A0A1H5FRF2"/>
<dbReference type="InterPro" id="IPR005358">
    <property type="entry name" value="Puta_zinc/iron-chelating_dom"/>
</dbReference>
<dbReference type="Proteomes" id="UP000242849">
    <property type="component" value="Unassembled WGS sequence"/>
</dbReference>
<dbReference type="Pfam" id="PF03692">
    <property type="entry name" value="CxxCxxCC"/>
    <property type="match status" value="1"/>
</dbReference>
<accession>A0A1H5FRF2</accession>
<dbReference type="OrthoDB" id="9803986at2"/>
<dbReference type="EMBL" id="FNSC01000001">
    <property type="protein sequence ID" value="SEE05989.1"/>
    <property type="molecule type" value="Genomic_DNA"/>
</dbReference>
<dbReference type="RefSeq" id="WP_090386115.1">
    <property type="nucleotide sequence ID" value="NZ_FNSC01000001.1"/>
</dbReference>
<keyword evidence="2" id="KW-1185">Reference proteome</keyword>
<dbReference type="InterPro" id="IPR052572">
    <property type="entry name" value="UPF0153_domain"/>
</dbReference>
<dbReference type="PANTHER" id="PTHR36931">
    <property type="entry name" value="UPF0153 PROTEIN YEIW"/>
    <property type="match status" value="1"/>
</dbReference>
<gene>
    <name evidence="1" type="ORF">SAMN05421553_3944</name>
</gene>
<dbReference type="PANTHER" id="PTHR36931:SF1">
    <property type="entry name" value="UPF0153 PROTEIN YEIW"/>
    <property type="match status" value="1"/>
</dbReference>
<sequence>MNCRAGCGACCIAPSISSPIPGMPDGKPAGVRCVQLDANNYCLIFGQPERPAVCSAFHAAEYVCGSTTAEALQLIGWLEQSTAVAV</sequence>
<evidence type="ECO:0008006" key="3">
    <source>
        <dbReference type="Google" id="ProtNLM"/>
    </source>
</evidence>
<protein>
    <recommendedName>
        <fullName evidence="3">Zinc-or iron-chelating domain-containing protein</fullName>
    </recommendedName>
</protein>
<evidence type="ECO:0000313" key="1">
    <source>
        <dbReference type="EMBL" id="SEE05989.1"/>
    </source>
</evidence>
<reference evidence="2" key="1">
    <citation type="submission" date="2016-10" db="EMBL/GenBank/DDBJ databases">
        <authorList>
            <person name="Varghese N."/>
            <person name="Submissions S."/>
        </authorList>
    </citation>
    <scope>NUCLEOTIDE SEQUENCE [LARGE SCALE GENOMIC DNA]</scope>
    <source>
        <strain evidence="2">DSM 12111</strain>
    </source>
</reference>
<proteinExistence type="predicted"/>